<dbReference type="Proteomes" id="UP000262882">
    <property type="component" value="Unassembled WGS sequence"/>
</dbReference>
<evidence type="ECO:0000313" key="3">
    <source>
        <dbReference type="Proteomes" id="UP000262882"/>
    </source>
</evidence>
<gene>
    <name evidence="2" type="ORF">D0T12_08395</name>
</gene>
<protein>
    <submittedName>
        <fullName evidence="2">Uncharacterized protein</fullName>
    </submittedName>
</protein>
<proteinExistence type="predicted"/>
<organism evidence="2 3">
    <name type="scientific">Actinomadura spongiicola</name>
    <dbReference type="NCBI Taxonomy" id="2303421"/>
    <lineage>
        <taxon>Bacteria</taxon>
        <taxon>Bacillati</taxon>
        <taxon>Actinomycetota</taxon>
        <taxon>Actinomycetes</taxon>
        <taxon>Streptosporangiales</taxon>
        <taxon>Thermomonosporaceae</taxon>
        <taxon>Actinomadura</taxon>
    </lineage>
</organism>
<evidence type="ECO:0000256" key="1">
    <source>
        <dbReference type="SAM" id="MobiDB-lite"/>
    </source>
</evidence>
<evidence type="ECO:0000313" key="2">
    <source>
        <dbReference type="EMBL" id="RFS86572.1"/>
    </source>
</evidence>
<feature type="region of interest" description="Disordered" evidence="1">
    <location>
        <begin position="1"/>
        <end position="25"/>
    </location>
</feature>
<sequence length="71" mass="7756">MGRVADRESAFRHNPSTKIGLLPDRWPRGDRSMIGSGFDDAPPAALVAARGRVLHRRRSFSLEPVHAPAAP</sequence>
<dbReference type="AlphaFoldDB" id="A0A372GN63"/>
<name>A0A372GN63_9ACTN</name>
<feature type="compositionally biased region" description="Basic and acidic residues" evidence="1">
    <location>
        <begin position="1"/>
        <end position="11"/>
    </location>
</feature>
<comment type="caution">
    <text evidence="2">The sequence shown here is derived from an EMBL/GenBank/DDBJ whole genome shotgun (WGS) entry which is preliminary data.</text>
</comment>
<reference evidence="2 3" key="1">
    <citation type="submission" date="2018-08" db="EMBL/GenBank/DDBJ databases">
        <title>Actinomadura spongicola sp. nov., isolated from marine sponge Leucetta chagosensis.</title>
        <authorList>
            <person name="Li L."/>
            <person name="Lin H.W."/>
        </authorList>
    </citation>
    <scope>NUCLEOTIDE SEQUENCE [LARGE SCALE GENOMIC DNA]</scope>
    <source>
        <strain evidence="2 3">LHW52907</strain>
    </source>
</reference>
<keyword evidence="3" id="KW-1185">Reference proteome</keyword>
<dbReference type="EMBL" id="QVNQ01000002">
    <property type="protein sequence ID" value="RFS86572.1"/>
    <property type="molecule type" value="Genomic_DNA"/>
</dbReference>
<accession>A0A372GN63</accession>